<sequence>MNKKKVLVIPGGFVPYNDTVTLLSYKHLRNIDADFDVVALQGKEDKGLKSCVENDKNFSKFKIEYVCDYNDAIATLERKNVLSGVINIMKYCRFAKKKAKLNNYDFVYTSSIPAFTHLAGYWIKKMKGDKIKWVASFSDPLYKSPYKYDEDTLREYSLITKIGFYIYIWIYMNAWYEKIAMKYADKIVYICEEQRNFMIEHYENKDELLKKSMIIPLNYIKDWEIYSNLMNCKKNSSEKPRKIYHFGRIYGLRKIDNLLLALKELKDEDPNLCYKIKFKQYGEFNQRYKNMINELNISDVFENFDKVSYDEVMNLMVECDVLALFDTIMKDDDEQPYLPSKTLEYILLKKEVFILTTKKSPAYRIFKSLGFIPTLNNIQAIKESLKELINNKQRVYNYDIEQYENSKATVKLKEYIESNSK</sequence>
<evidence type="ECO:0000313" key="2">
    <source>
        <dbReference type="EMBL" id="SJZ58219.1"/>
    </source>
</evidence>
<evidence type="ECO:0000259" key="1">
    <source>
        <dbReference type="Pfam" id="PF00534"/>
    </source>
</evidence>
<dbReference type="Proteomes" id="UP000243297">
    <property type="component" value="Unassembled WGS sequence"/>
</dbReference>
<gene>
    <name evidence="2" type="ORF">SAMN02745191_1047</name>
</gene>
<dbReference type="STRING" id="118967.SAMN02745191_1047"/>
<reference evidence="3" key="1">
    <citation type="submission" date="2017-02" db="EMBL/GenBank/DDBJ databases">
        <authorList>
            <person name="Varghese N."/>
            <person name="Submissions S."/>
        </authorList>
    </citation>
    <scope>NUCLEOTIDE SEQUENCE [LARGE SCALE GENOMIC DNA]</scope>
    <source>
        <strain evidence="3">ATCC 25662</strain>
    </source>
</reference>
<dbReference type="SUPFAM" id="SSF53756">
    <property type="entry name" value="UDP-Glycosyltransferase/glycogen phosphorylase"/>
    <property type="match status" value="1"/>
</dbReference>
<organism evidence="2 3">
    <name type="scientific">Anaerorhabdus furcosa</name>
    <dbReference type="NCBI Taxonomy" id="118967"/>
    <lineage>
        <taxon>Bacteria</taxon>
        <taxon>Bacillati</taxon>
        <taxon>Bacillota</taxon>
        <taxon>Erysipelotrichia</taxon>
        <taxon>Erysipelotrichales</taxon>
        <taxon>Erysipelotrichaceae</taxon>
        <taxon>Anaerorhabdus</taxon>
    </lineage>
</organism>
<proteinExistence type="predicted"/>
<dbReference type="Gene3D" id="3.40.50.2000">
    <property type="entry name" value="Glycogen Phosphorylase B"/>
    <property type="match status" value="2"/>
</dbReference>
<keyword evidence="3" id="KW-1185">Reference proteome</keyword>
<dbReference type="AlphaFoldDB" id="A0A1T4LU03"/>
<name>A0A1T4LU03_9FIRM</name>
<evidence type="ECO:0000313" key="3">
    <source>
        <dbReference type="Proteomes" id="UP000243297"/>
    </source>
</evidence>
<dbReference type="Pfam" id="PF00534">
    <property type="entry name" value="Glycos_transf_1"/>
    <property type="match status" value="1"/>
</dbReference>
<dbReference type="EMBL" id="FUWY01000002">
    <property type="protein sequence ID" value="SJZ58219.1"/>
    <property type="molecule type" value="Genomic_DNA"/>
</dbReference>
<dbReference type="OrthoDB" id="9794575at2"/>
<protein>
    <submittedName>
        <fullName evidence="2">Glycosyltransferase involved in cell wall bisynthesis</fullName>
    </submittedName>
</protein>
<dbReference type="RefSeq" id="WP_078711469.1">
    <property type="nucleotide sequence ID" value="NZ_FUWY01000002.1"/>
</dbReference>
<dbReference type="GO" id="GO:0016757">
    <property type="term" value="F:glycosyltransferase activity"/>
    <property type="evidence" value="ECO:0007669"/>
    <property type="project" value="InterPro"/>
</dbReference>
<accession>A0A1T4LU03</accession>
<dbReference type="InterPro" id="IPR001296">
    <property type="entry name" value="Glyco_trans_1"/>
</dbReference>
<feature type="domain" description="Glycosyl transferase family 1" evidence="1">
    <location>
        <begin position="233"/>
        <end position="392"/>
    </location>
</feature>
<keyword evidence="2" id="KW-0808">Transferase</keyword>